<organism evidence="2 3">
    <name type="scientific">Cryphonectria parasitica (strain ATCC 38755 / EP155)</name>
    <dbReference type="NCBI Taxonomy" id="660469"/>
    <lineage>
        <taxon>Eukaryota</taxon>
        <taxon>Fungi</taxon>
        <taxon>Dikarya</taxon>
        <taxon>Ascomycota</taxon>
        <taxon>Pezizomycotina</taxon>
        <taxon>Sordariomycetes</taxon>
        <taxon>Sordariomycetidae</taxon>
        <taxon>Diaporthales</taxon>
        <taxon>Cryphonectriaceae</taxon>
        <taxon>Cryphonectria-Endothia species complex</taxon>
        <taxon>Cryphonectria</taxon>
    </lineage>
</organism>
<sequence>MGFDESVSALLLTYDNCLALLKAFKRQKKQDGSRKTTKTSERQALLRRSLRTDRRKVESAYSSRVSVAGSRFEKGDSKARSALDKVLKRLNAAIKSLIRLASKGPNPALDYQSLTSLSNSSRLQAIKTFDQLSHRLDSKASHGSVVSANT</sequence>
<comment type="caution">
    <text evidence="2">The sequence shown here is derived from an EMBL/GenBank/DDBJ whole genome shotgun (WGS) entry which is preliminary data.</text>
</comment>
<evidence type="ECO:0000313" key="3">
    <source>
        <dbReference type="Proteomes" id="UP000803844"/>
    </source>
</evidence>
<gene>
    <name evidence="2" type="ORF">M406DRAFT_243343</name>
</gene>
<feature type="region of interest" description="Disordered" evidence="1">
    <location>
        <begin position="29"/>
        <end position="49"/>
    </location>
</feature>
<feature type="non-terminal residue" evidence="2">
    <location>
        <position position="150"/>
    </location>
</feature>
<dbReference type="AlphaFoldDB" id="A0A9P4XRX6"/>
<proteinExistence type="predicted"/>
<dbReference type="EMBL" id="MU032353">
    <property type="protein sequence ID" value="KAF3760237.1"/>
    <property type="molecule type" value="Genomic_DNA"/>
</dbReference>
<reference evidence="2" key="1">
    <citation type="journal article" date="2020" name="Phytopathology">
        <title>Genome sequence of the chestnut blight fungus Cryphonectria parasitica EP155: A fundamental resource for an archetypical invasive plant pathogen.</title>
        <authorList>
            <person name="Crouch J.A."/>
            <person name="Dawe A."/>
            <person name="Aerts A."/>
            <person name="Barry K."/>
            <person name="Churchill A.C.L."/>
            <person name="Grimwood J."/>
            <person name="Hillman B."/>
            <person name="Milgroom M.G."/>
            <person name="Pangilinan J."/>
            <person name="Smith M."/>
            <person name="Salamov A."/>
            <person name="Schmutz J."/>
            <person name="Yadav J."/>
            <person name="Grigoriev I.V."/>
            <person name="Nuss D."/>
        </authorList>
    </citation>
    <scope>NUCLEOTIDE SEQUENCE</scope>
    <source>
        <strain evidence="2">EP155</strain>
    </source>
</reference>
<protein>
    <submittedName>
        <fullName evidence="2">Uncharacterized protein</fullName>
    </submittedName>
</protein>
<evidence type="ECO:0000313" key="2">
    <source>
        <dbReference type="EMBL" id="KAF3760237.1"/>
    </source>
</evidence>
<keyword evidence="3" id="KW-1185">Reference proteome</keyword>
<accession>A0A9P4XRX6</accession>
<dbReference type="RefSeq" id="XP_040771216.1">
    <property type="nucleotide sequence ID" value="XM_040916208.1"/>
</dbReference>
<name>A0A9P4XRX6_CRYP1</name>
<dbReference type="GeneID" id="63833337"/>
<evidence type="ECO:0000256" key="1">
    <source>
        <dbReference type="SAM" id="MobiDB-lite"/>
    </source>
</evidence>
<dbReference type="OrthoDB" id="5226911at2759"/>
<dbReference type="Proteomes" id="UP000803844">
    <property type="component" value="Unassembled WGS sequence"/>
</dbReference>
<feature type="compositionally biased region" description="Basic and acidic residues" evidence="1">
    <location>
        <begin position="29"/>
        <end position="41"/>
    </location>
</feature>